<accession>A0A510UPI7</accession>
<dbReference type="InterPro" id="IPR014996">
    <property type="entry name" value="AcaB"/>
</dbReference>
<gene>
    <name evidence="1" type="ORF">AFI02nite_33970</name>
</gene>
<dbReference type="RefSeq" id="WP_146865850.1">
    <property type="nucleotide sequence ID" value="NZ_BJTZ01000029.1"/>
</dbReference>
<evidence type="ECO:0000313" key="2">
    <source>
        <dbReference type="Proteomes" id="UP000321787"/>
    </source>
</evidence>
<evidence type="ECO:0000313" key="1">
    <source>
        <dbReference type="EMBL" id="GEK15361.1"/>
    </source>
</evidence>
<organism evidence="1 2">
    <name type="scientific">Aliivibrio fischeri</name>
    <name type="common">Vibrio fischeri</name>
    <dbReference type="NCBI Taxonomy" id="668"/>
    <lineage>
        <taxon>Bacteria</taxon>
        <taxon>Pseudomonadati</taxon>
        <taxon>Pseudomonadota</taxon>
        <taxon>Gammaproteobacteria</taxon>
        <taxon>Vibrionales</taxon>
        <taxon>Vibrionaceae</taxon>
        <taxon>Aliivibrio</taxon>
    </lineage>
</organism>
<proteinExistence type="predicted"/>
<dbReference type="NCBIfam" id="TIGR03761">
    <property type="entry name" value="ICE_PFL4669"/>
    <property type="match status" value="1"/>
</dbReference>
<comment type="caution">
    <text evidence="1">The sequence shown here is derived from an EMBL/GenBank/DDBJ whole genome shotgun (WGS) entry which is preliminary data.</text>
</comment>
<dbReference type="EMBL" id="BJTZ01000029">
    <property type="protein sequence ID" value="GEK15361.1"/>
    <property type="molecule type" value="Genomic_DNA"/>
</dbReference>
<protein>
    <submittedName>
        <fullName evidence="1">Integrating conjugative element protein</fullName>
    </submittedName>
</protein>
<sequence>MKQTNKKNNFQGLGSLGSEAKMTVHSVETIRLWNPGNKAPFPSVGRFLTAASTLEHAARNDDPYADFALLELERVMNEAFAFYNEHLSTLPAMMTARLSFSECLSSHPHVKTLRISSRFGWRMMALIECFDVYMVRIADAQFKAQLTRTEFEKRRYESIRKIESVLHQVLVHKHSGVTRSDILQNNAKAEQALEAFGPVPLEVLEELERAEYAPVIKRIS</sequence>
<reference evidence="1 2" key="1">
    <citation type="submission" date="2019-07" db="EMBL/GenBank/DDBJ databases">
        <title>Whole genome shotgun sequence of Aliivibrio fischeri NBRC 101058.</title>
        <authorList>
            <person name="Hosoyama A."/>
            <person name="Uohara A."/>
            <person name="Ohji S."/>
            <person name="Ichikawa N."/>
        </authorList>
    </citation>
    <scope>NUCLEOTIDE SEQUENCE [LARGE SCALE GENOMIC DNA]</scope>
    <source>
        <strain evidence="1 2">NBRC 101058</strain>
    </source>
</reference>
<name>A0A510UPI7_ALIFS</name>
<dbReference type="Proteomes" id="UP000321787">
    <property type="component" value="Unassembled WGS sequence"/>
</dbReference>
<dbReference type="Pfam" id="PF08900">
    <property type="entry name" value="AcaB"/>
    <property type="match status" value="1"/>
</dbReference>
<dbReference type="AlphaFoldDB" id="A0A510UPI7"/>